<name>G9N5P2_HYPVG</name>
<dbReference type="InParanoid" id="G9N5P2"/>
<sequence length="190" mass="20728">MPWVKYDGLVQWHSWSSVWCPEAKSWAHSHQKKKPAPVPDGASQAGSKAKFLKPAPRRSRPSQLHDAPALLLLAGLQYQHSKRKVACLYELQCSAAQRSARIKGNVRLASTIKDQHAPVRVNQDTALGLLSSRLPAILKTNTHTEAETDGPLGSKSLQKGSLCLSPAQGPSGRLTEGWAGSPRQLQQFLT</sequence>
<organism evidence="2 3">
    <name type="scientific">Hypocrea virens (strain Gv29-8 / FGSC 10586)</name>
    <name type="common">Gliocladium virens</name>
    <name type="synonym">Trichoderma virens</name>
    <dbReference type="NCBI Taxonomy" id="413071"/>
    <lineage>
        <taxon>Eukaryota</taxon>
        <taxon>Fungi</taxon>
        <taxon>Dikarya</taxon>
        <taxon>Ascomycota</taxon>
        <taxon>Pezizomycotina</taxon>
        <taxon>Sordariomycetes</taxon>
        <taxon>Hypocreomycetidae</taxon>
        <taxon>Hypocreales</taxon>
        <taxon>Hypocreaceae</taxon>
        <taxon>Trichoderma</taxon>
    </lineage>
</organism>
<evidence type="ECO:0000313" key="2">
    <source>
        <dbReference type="EMBL" id="EHK18084.1"/>
    </source>
</evidence>
<proteinExistence type="predicted"/>
<dbReference type="Proteomes" id="UP000007115">
    <property type="component" value="Unassembled WGS sequence"/>
</dbReference>
<dbReference type="EMBL" id="ABDF02000087">
    <property type="protein sequence ID" value="EHK18084.1"/>
    <property type="molecule type" value="Genomic_DNA"/>
</dbReference>
<evidence type="ECO:0000256" key="1">
    <source>
        <dbReference type="SAM" id="MobiDB-lite"/>
    </source>
</evidence>
<dbReference type="HOGENOM" id="CLU_1428181_0_0_1"/>
<feature type="region of interest" description="Disordered" evidence="1">
    <location>
        <begin position="167"/>
        <end position="190"/>
    </location>
</feature>
<evidence type="ECO:0000313" key="3">
    <source>
        <dbReference type="Proteomes" id="UP000007115"/>
    </source>
</evidence>
<feature type="region of interest" description="Disordered" evidence="1">
    <location>
        <begin position="30"/>
        <end position="63"/>
    </location>
</feature>
<gene>
    <name evidence="2" type="ORF">TRIVIDRAFT_226200</name>
</gene>
<protein>
    <submittedName>
        <fullName evidence="2">Uncharacterized protein</fullName>
    </submittedName>
</protein>
<comment type="caution">
    <text evidence="2">The sequence shown here is derived from an EMBL/GenBank/DDBJ whole genome shotgun (WGS) entry which is preliminary data.</text>
</comment>
<dbReference type="VEuPathDB" id="FungiDB:TRIVIDRAFT_226200"/>
<keyword evidence="3" id="KW-1185">Reference proteome</keyword>
<accession>G9N5P2</accession>
<dbReference type="AlphaFoldDB" id="G9N5P2"/>
<dbReference type="GeneID" id="25792008"/>
<dbReference type="RefSeq" id="XP_013952282.1">
    <property type="nucleotide sequence ID" value="XM_014096807.1"/>
</dbReference>
<reference evidence="2 3" key="1">
    <citation type="journal article" date="2011" name="Genome Biol.">
        <title>Comparative genome sequence analysis underscores mycoparasitism as the ancestral life style of Trichoderma.</title>
        <authorList>
            <person name="Kubicek C.P."/>
            <person name="Herrera-Estrella A."/>
            <person name="Seidl-Seiboth V."/>
            <person name="Martinez D.A."/>
            <person name="Druzhinina I.S."/>
            <person name="Thon M."/>
            <person name="Zeilinger S."/>
            <person name="Casas-Flores S."/>
            <person name="Horwitz B.A."/>
            <person name="Mukherjee P.K."/>
            <person name="Mukherjee M."/>
            <person name="Kredics L."/>
            <person name="Alcaraz L.D."/>
            <person name="Aerts A."/>
            <person name="Antal Z."/>
            <person name="Atanasova L."/>
            <person name="Cervantes-Badillo M.G."/>
            <person name="Challacombe J."/>
            <person name="Chertkov O."/>
            <person name="McCluskey K."/>
            <person name="Coulpier F."/>
            <person name="Deshpande N."/>
            <person name="von Doehren H."/>
            <person name="Ebbole D.J."/>
            <person name="Esquivel-Naranjo E.U."/>
            <person name="Fekete E."/>
            <person name="Flipphi M."/>
            <person name="Glaser F."/>
            <person name="Gomez-Rodriguez E.Y."/>
            <person name="Gruber S."/>
            <person name="Han C."/>
            <person name="Henrissat B."/>
            <person name="Hermosa R."/>
            <person name="Hernandez-Onate M."/>
            <person name="Karaffa L."/>
            <person name="Kosti I."/>
            <person name="Le Crom S."/>
            <person name="Lindquist E."/>
            <person name="Lucas S."/>
            <person name="Luebeck M."/>
            <person name="Luebeck P.S."/>
            <person name="Margeot A."/>
            <person name="Metz B."/>
            <person name="Misra M."/>
            <person name="Nevalainen H."/>
            <person name="Omann M."/>
            <person name="Packer N."/>
            <person name="Perrone G."/>
            <person name="Uresti-Rivera E.E."/>
            <person name="Salamov A."/>
            <person name="Schmoll M."/>
            <person name="Seiboth B."/>
            <person name="Shapiro H."/>
            <person name="Sukno S."/>
            <person name="Tamayo-Ramos J.A."/>
            <person name="Tisch D."/>
            <person name="Wiest A."/>
            <person name="Wilkinson H.H."/>
            <person name="Zhang M."/>
            <person name="Coutinho P.M."/>
            <person name="Kenerley C.M."/>
            <person name="Monte E."/>
            <person name="Baker S.E."/>
            <person name="Grigoriev I.V."/>
        </authorList>
    </citation>
    <scope>NUCLEOTIDE SEQUENCE [LARGE SCALE GENOMIC DNA]</scope>
    <source>
        <strain evidence="3">Gv29-8 / FGSC 10586</strain>
    </source>
</reference>